<evidence type="ECO:0000313" key="3">
    <source>
        <dbReference type="Proteomes" id="UP000243784"/>
    </source>
</evidence>
<keyword evidence="1" id="KW-0472">Membrane</keyword>
<accession>A0A1D9DYM5</accession>
<dbReference type="RefSeq" id="WP_070954412.1">
    <property type="nucleotide sequence ID" value="NZ_CP015208.1"/>
</dbReference>
<keyword evidence="1" id="KW-0812">Transmembrane</keyword>
<dbReference type="EMBL" id="CP015208">
    <property type="protein sequence ID" value="AOY55901.1"/>
    <property type="molecule type" value="Genomic_DNA"/>
</dbReference>
<dbReference type="KEGG" id="rpla:A4Z71_02625"/>
<protein>
    <submittedName>
        <fullName evidence="2">Uncharacterized protein</fullName>
    </submittedName>
</protein>
<feature type="transmembrane region" description="Helical" evidence="1">
    <location>
        <begin position="53"/>
        <end position="71"/>
    </location>
</feature>
<feature type="transmembrane region" description="Helical" evidence="1">
    <location>
        <begin position="9"/>
        <end position="28"/>
    </location>
</feature>
<gene>
    <name evidence="2" type="ORF">A4Z71_02625</name>
</gene>
<name>A0A1D9DYM5_9MICO</name>
<proteinExistence type="predicted"/>
<dbReference type="AlphaFoldDB" id="A0A1D9DYM5"/>
<sequence length="77" mass="8420">MSKFANNSMAMLATISIVVLIASIIGFFNPGNCPVSTEVGWTSCQAIAEERRIASWALLLLSVVGFAVSFVRRRSRR</sequence>
<dbReference type="Proteomes" id="UP000243784">
    <property type="component" value="Chromosome"/>
</dbReference>
<evidence type="ECO:0000256" key="1">
    <source>
        <dbReference type="SAM" id="Phobius"/>
    </source>
</evidence>
<keyword evidence="3" id="KW-1185">Reference proteome</keyword>
<evidence type="ECO:0000313" key="2">
    <source>
        <dbReference type="EMBL" id="AOY55901.1"/>
    </source>
</evidence>
<dbReference type="STRING" id="535712.A4Z71_02625"/>
<keyword evidence="1" id="KW-1133">Transmembrane helix</keyword>
<organism evidence="2 3">
    <name type="scientific">Candidatus Rhodoluna planktonica</name>
    <dbReference type="NCBI Taxonomy" id="535712"/>
    <lineage>
        <taxon>Bacteria</taxon>
        <taxon>Bacillati</taxon>
        <taxon>Actinomycetota</taxon>
        <taxon>Actinomycetes</taxon>
        <taxon>Micrococcales</taxon>
        <taxon>Microbacteriaceae</taxon>
        <taxon>Luna cluster</taxon>
        <taxon>Luna-1 subcluster</taxon>
        <taxon>Rhodoluna</taxon>
    </lineage>
</organism>
<dbReference type="OrthoDB" id="9940510at2"/>
<reference evidence="2 3" key="1">
    <citation type="journal article" date="2016" name="Biochim. Biophys. Acta">
        <title>Photochemical characterization of actinorhodopsin and its functional existence in the natural host.</title>
        <authorList>
            <person name="Nakamura S."/>
            <person name="Kikukawa T."/>
            <person name="Tamogami J."/>
            <person name="Kamiya M."/>
            <person name="Aizawa T."/>
            <person name="Hahn M.W."/>
            <person name="Ihara K."/>
            <person name="Kamo N."/>
            <person name="Demura M."/>
        </authorList>
    </citation>
    <scope>NUCLEOTIDE SEQUENCE [LARGE SCALE GENOMIC DNA]</scope>
    <source>
        <strain evidence="2 3">MWH-Dar1</strain>
    </source>
</reference>